<keyword evidence="3" id="KW-1185">Reference proteome</keyword>
<accession>A0A9W7SPV1</accession>
<name>A0A9W7SPV1_9PEZI</name>
<reference evidence="2 3" key="2">
    <citation type="journal article" date="2021" name="Curr. Genet.">
        <title>Genetic response to nitrogen starvation in the aggressive Eucalyptus foliar pathogen Teratosphaeria destructans.</title>
        <authorList>
            <person name="Havenga M."/>
            <person name="Wingfield B.D."/>
            <person name="Wingfield M.J."/>
            <person name="Dreyer L.L."/>
            <person name="Roets F."/>
            <person name="Aylward J."/>
        </authorList>
    </citation>
    <scope>NUCLEOTIDE SEQUENCE [LARGE SCALE GENOMIC DNA]</scope>
    <source>
        <strain evidence="2">CMW44962</strain>
    </source>
</reference>
<evidence type="ECO:0000256" key="1">
    <source>
        <dbReference type="SAM" id="MobiDB-lite"/>
    </source>
</evidence>
<dbReference type="Proteomes" id="UP001138500">
    <property type="component" value="Unassembled WGS sequence"/>
</dbReference>
<evidence type="ECO:0000313" key="2">
    <source>
        <dbReference type="EMBL" id="KAH9826362.1"/>
    </source>
</evidence>
<gene>
    <name evidence="2" type="ORF">Tdes44962_MAKER03494</name>
</gene>
<proteinExistence type="predicted"/>
<sequence length="117" mass="13303">MQPESTKNQLLDIVLSQAREPSARQQQNTNQSRFKDRWKDSRLALHEADVALRDIIATRMEAEKEQRKTSWFTQGGVVVKTCFKRVHQNHAEDISSVIKVSQKVVAVVSASKKGKSK</sequence>
<feature type="compositionally biased region" description="Polar residues" evidence="1">
    <location>
        <begin position="23"/>
        <end position="32"/>
    </location>
</feature>
<feature type="region of interest" description="Disordered" evidence="1">
    <location>
        <begin position="17"/>
        <end position="37"/>
    </location>
</feature>
<organism evidence="2 3">
    <name type="scientific">Teratosphaeria destructans</name>
    <dbReference type="NCBI Taxonomy" id="418781"/>
    <lineage>
        <taxon>Eukaryota</taxon>
        <taxon>Fungi</taxon>
        <taxon>Dikarya</taxon>
        <taxon>Ascomycota</taxon>
        <taxon>Pezizomycotina</taxon>
        <taxon>Dothideomycetes</taxon>
        <taxon>Dothideomycetidae</taxon>
        <taxon>Mycosphaerellales</taxon>
        <taxon>Teratosphaeriaceae</taxon>
        <taxon>Teratosphaeria</taxon>
    </lineage>
</organism>
<dbReference type="EMBL" id="RIBY02001990">
    <property type="protein sequence ID" value="KAH9826362.1"/>
    <property type="molecule type" value="Genomic_DNA"/>
</dbReference>
<evidence type="ECO:0000313" key="3">
    <source>
        <dbReference type="Proteomes" id="UP001138500"/>
    </source>
</evidence>
<protein>
    <submittedName>
        <fullName evidence="2">Uncharacterized protein</fullName>
    </submittedName>
</protein>
<dbReference type="AlphaFoldDB" id="A0A9W7SPV1"/>
<comment type="caution">
    <text evidence="2">The sequence shown here is derived from an EMBL/GenBank/DDBJ whole genome shotgun (WGS) entry which is preliminary data.</text>
</comment>
<reference evidence="2 3" key="1">
    <citation type="journal article" date="2018" name="IMA Fungus">
        <title>IMA Genome-F 10: Nine draft genome sequences of Claviceps purpurea s.lat., including C. arundinis, C. humidiphila, and C. cf. spartinae, pseudomolecules for the pitch canker pathogen Fusarium circinatum, draft genome of Davidsoniella eucalypti, Grosmannia galeiformis, Quambalaria eucalypti, and Teratosphaeria destructans.</title>
        <authorList>
            <person name="Wingfield B.D."/>
            <person name="Liu M."/>
            <person name="Nguyen H.D."/>
            <person name="Lane F.A."/>
            <person name="Morgan S.W."/>
            <person name="De Vos L."/>
            <person name="Wilken P.M."/>
            <person name="Duong T.A."/>
            <person name="Aylward J."/>
            <person name="Coetzee M.P."/>
            <person name="Dadej K."/>
            <person name="De Beer Z.W."/>
            <person name="Findlay W."/>
            <person name="Havenga M."/>
            <person name="Kolarik M."/>
            <person name="Menzies J.G."/>
            <person name="Naidoo K."/>
            <person name="Pochopski O."/>
            <person name="Shoukouhi P."/>
            <person name="Santana Q.C."/>
            <person name="Seifert K.A."/>
            <person name="Soal N."/>
            <person name="Steenkamp E.T."/>
            <person name="Tatham C.T."/>
            <person name="van der Nest M.A."/>
            <person name="Wingfield M.J."/>
        </authorList>
    </citation>
    <scope>NUCLEOTIDE SEQUENCE [LARGE SCALE GENOMIC DNA]</scope>
    <source>
        <strain evidence="2">CMW44962</strain>
    </source>
</reference>